<dbReference type="SMART" id="SM00388">
    <property type="entry name" value="HisKA"/>
    <property type="match status" value="1"/>
</dbReference>
<dbReference type="Pfam" id="PF02518">
    <property type="entry name" value="HATPase_c"/>
    <property type="match status" value="1"/>
</dbReference>
<keyword evidence="11" id="KW-1185">Reference proteome</keyword>
<feature type="transmembrane region" description="Helical" evidence="7">
    <location>
        <begin position="106"/>
        <end position="127"/>
    </location>
</feature>
<evidence type="ECO:0000256" key="6">
    <source>
        <dbReference type="ARBA" id="ARBA00023012"/>
    </source>
</evidence>
<evidence type="ECO:0000256" key="7">
    <source>
        <dbReference type="PROSITE-ProRule" id="PRU00244"/>
    </source>
</evidence>
<sequence>MVVQHDISLVLLAAALCAFGSWATSRIFRTARSRPMPQAQVWYCLTAATAGVSIWCTHFVAMLGFRPGVPVNFDLGLTFASLVIAILGCTFGFLFTAIFRFRFASAIGGAILGLTLAGMHYAGMIAYRVQGLVIWDKTYLIVSIVCAVVLCAAAVCSGARSHKYSEFHMAGILTAAIVSLHFIGMTAFHVEPLEIAGNYVNPEALRVLALAIAGIALLIVLGGLLSYMIEGRARLENIAELTAARNAAEAASRAKSEFLSVLSHELRTPLTIVLGYAGMLSHLKEAQSPEPNSTIDPAAPKGRTVAEQADKYGRKITTSANHLLSLINEILDYTSMELGDAKLQKKEFSLHDLLEDVRDQFQVMSAQKNAALVVECDQIEAFADRGRILQILINLVGNAMKFSKGSQITLRGKRQGSGYVIEVADNGIGIPEDKIEVIFEAFQQVESADHRAAGGTGLGLAICERLAVAHGGAIAARSTLGAGTVFTVTMPAEAIFQEAASAGKVGIVEQPRLAS</sequence>
<evidence type="ECO:0000313" key="10">
    <source>
        <dbReference type="EMBL" id="TMV15682.1"/>
    </source>
</evidence>
<evidence type="ECO:0000256" key="1">
    <source>
        <dbReference type="ARBA" id="ARBA00000085"/>
    </source>
</evidence>
<dbReference type="CDD" id="cd16922">
    <property type="entry name" value="HATPase_EvgS-ArcB-TorS-like"/>
    <property type="match status" value="1"/>
</dbReference>
<dbReference type="PRINTS" id="PR00344">
    <property type="entry name" value="BCTRLSENSOR"/>
</dbReference>
<dbReference type="SUPFAM" id="SSF55874">
    <property type="entry name" value="ATPase domain of HSP90 chaperone/DNA topoisomerase II/histidine kinase"/>
    <property type="match status" value="1"/>
</dbReference>
<evidence type="ECO:0000256" key="3">
    <source>
        <dbReference type="ARBA" id="ARBA00022553"/>
    </source>
</evidence>
<dbReference type="EMBL" id="VCPC01000001">
    <property type="protein sequence ID" value="TMV15682.1"/>
    <property type="molecule type" value="Genomic_DNA"/>
</dbReference>
<evidence type="ECO:0000259" key="8">
    <source>
        <dbReference type="PROSITE" id="PS50109"/>
    </source>
</evidence>
<keyword evidence="3" id="KW-0597">Phosphoprotein</keyword>
<evidence type="ECO:0000256" key="2">
    <source>
        <dbReference type="ARBA" id="ARBA00012438"/>
    </source>
</evidence>
<dbReference type="PANTHER" id="PTHR43711">
    <property type="entry name" value="TWO-COMPONENT HISTIDINE KINASE"/>
    <property type="match status" value="1"/>
</dbReference>
<dbReference type="Gene3D" id="1.10.287.130">
    <property type="match status" value="1"/>
</dbReference>
<dbReference type="PANTHER" id="PTHR43711:SF1">
    <property type="entry name" value="HISTIDINE KINASE 1"/>
    <property type="match status" value="1"/>
</dbReference>
<dbReference type="InterPro" id="IPR004358">
    <property type="entry name" value="Sig_transdc_His_kin-like_C"/>
</dbReference>
<evidence type="ECO:0000256" key="4">
    <source>
        <dbReference type="ARBA" id="ARBA00022679"/>
    </source>
</evidence>
<dbReference type="CDD" id="cd00082">
    <property type="entry name" value="HisKA"/>
    <property type="match status" value="1"/>
</dbReference>
<keyword evidence="7" id="KW-0812">Transmembrane</keyword>
<dbReference type="InterPro" id="IPR036890">
    <property type="entry name" value="HATPase_C_sf"/>
</dbReference>
<keyword evidence="7" id="KW-1133">Transmembrane helix</keyword>
<evidence type="ECO:0000259" key="9">
    <source>
        <dbReference type="PROSITE" id="PS50924"/>
    </source>
</evidence>
<dbReference type="PROSITE" id="PS50924">
    <property type="entry name" value="MHYT"/>
    <property type="match status" value="1"/>
</dbReference>
<evidence type="ECO:0000256" key="5">
    <source>
        <dbReference type="ARBA" id="ARBA00022777"/>
    </source>
</evidence>
<keyword evidence="4" id="KW-0808">Transferase</keyword>
<dbReference type="InterPro" id="IPR005330">
    <property type="entry name" value="MHYT_dom"/>
</dbReference>
<keyword evidence="5" id="KW-0418">Kinase</keyword>
<proteinExistence type="predicted"/>
<feature type="transmembrane region" description="Helical" evidence="7">
    <location>
        <begin position="139"/>
        <end position="157"/>
    </location>
</feature>
<gene>
    <name evidence="10" type="ORF">FGK64_01345</name>
</gene>
<feature type="transmembrane region" description="Helical" evidence="7">
    <location>
        <begin position="77"/>
        <end position="99"/>
    </location>
</feature>
<feature type="transmembrane region" description="Helical" evidence="7">
    <location>
        <begin position="40"/>
        <end position="65"/>
    </location>
</feature>
<dbReference type="Pfam" id="PF00512">
    <property type="entry name" value="HisKA"/>
    <property type="match status" value="1"/>
</dbReference>
<dbReference type="InterPro" id="IPR050736">
    <property type="entry name" value="Sensor_HK_Regulatory"/>
</dbReference>
<dbReference type="Proteomes" id="UP001191082">
    <property type="component" value="Unassembled WGS sequence"/>
</dbReference>
<feature type="transmembrane region" description="Helical" evidence="7">
    <location>
        <begin position="6"/>
        <end position="28"/>
    </location>
</feature>
<name>A0ABY2XF88_9RHOB</name>
<keyword evidence="7" id="KW-0472">Membrane</keyword>
<feature type="transmembrane region" description="Helical" evidence="7">
    <location>
        <begin position="169"/>
        <end position="188"/>
    </location>
</feature>
<feature type="domain" description="MHYT" evidence="9">
    <location>
        <begin position="5"/>
        <end position="191"/>
    </location>
</feature>
<reference evidence="10 11" key="1">
    <citation type="submission" date="2019-05" db="EMBL/GenBank/DDBJ databases">
        <title>Marivita sp. nov. isolated from sea sediment.</title>
        <authorList>
            <person name="Kim W."/>
        </authorList>
    </citation>
    <scope>NUCLEOTIDE SEQUENCE [LARGE SCALE GENOMIC DNA]</scope>
    <source>
        <strain evidence="10 11">CAU 1492</strain>
    </source>
</reference>
<dbReference type="InterPro" id="IPR003594">
    <property type="entry name" value="HATPase_dom"/>
</dbReference>
<dbReference type="EC" id="2.7.13.3" evidence="2"/>
<dbReference type="InterPro" id="IPR005467">
    <property type="entry name" value="His_kinase_dom"/>
</dbReference>
<dbReference type="Gene3D" id="3.30.565.10">
    <property type="entry name" value="Histidine kinase-like ATPase, C-terminal domain"/>
    <property type="match status" value="1"/>
</dbReference>
<dbReference type="InterPro" id="IPR036097">
    <property type="entry name" value="HisK_dim/P_sf"/>
</dbReference>
<evidence type="ECO:0000313" key="11">
    <source>
        <dbReference type="Proteomes" id="UP001191082"/>
    </source>
</evidence>
<dbReference type="SUPFAM" id="SSF47384">
    <property type="entry name" value="Homodimeric domain of signal transducing histidine kinase"/>
    <property type="match status" value="1"/>
</dbReference>
<dbReference type="SMART" id="SM00387">
    <property type="entry name" value="HATPase_c"/>
    <property type="match status" value="1"/>
</dbReference>
<comment type="catalytic activity">
    <reaction evidence="1">
        <text>ATP + protein L-histidine = ADP + protein N-phospho-L-histidine.</text>
        <dbReference type="EC" id="2.7.13.3"/>
    </reaction>
</comment>
<organism evidence="10 11">
    <name type="scientific">Arenibacterium halophilum</name>
    <dbReference type="NCBI Taxonomy" id="2583821"/>
    <lineage>
        <taxon>Bacteria</taxon>
        <taxon>Pseudomonadati</taxon>
        <taxon>Pseudomonadota</taxon>
        <taxon>Alphaproteobacteria</taxon>
        <taxon>Rhodobacterales</taxon>
        <taxon>Paracoccaceae</taxon>
        <taxon>Arenibacterium</taxon>
    </lineage>
</organism>
<feature type="domain" description="Histidine kinase" evidence="8">
    <location>
        <begin position="261"/>
        <end position="494"/>
    </location>
</feature>
<dbReference type="InterPro" id="IPR003661">
    <property type="entry name" value="HisK_dim/P_dom"/>
</dbReference>
<dbReference type="Pfam" id="PF03707">
    <property type="entry name" value="MHYT"/>
    <property type="match status" value="2"/>
</dbReference>
<accession>A0ABY2XF88</accession>
<protein>
    <recommendedName>
        <fullName evidence="2">histidine kinase</fullName>
        <ecNumber evidence="2">2.7.13.3</ecNumber>
    </recommendedName>
</protein>
<comment type="caution">
    <text evidence="10">The sequence shown here is derived from an EMBL/GenBank/DDBJ whole genome shotgun (WGS) entry which is preliminary data.</text>
</comment>
<dbReference type="PROSITE" id="PS50109">
    <property type="entry name" value="HIS_KIN"/>
    <property type="match status" value="1"/>
</dbReference>
<feature type="transmembrane region" description="Helical" evidence="7">
    <location>
        <begin position="208"/>
        <end position="229"/>
    </location>
</feature>
<keyword evidence="6" id="KW-0902">Two-component regulatory system</keyword>